<dbReference type="AlphaFoldDB" id="A0A1E7FUY6"/>
<sequence>MSKSNGEDKDEEDDDVLSTIIQESITNGRRRENHDAKYDKTSRRIVSLSLGTTISAPFDYHWELSPRIQRLDALESLTVTFCRRLPQELVSLRKLNKLTLIGCKRFFAFPSFDFFREMDRCAMLQELRIVGIVPMIPPYIIPQIATSKHLKVLQFSFHANTIEEEELFLRGLTRSDIQFISSLTELI</sequence>
<keyword evidence="2" id="KW-1185">Reference proteome</keyword>
<dbReference type="SUPFAM" id="SSF52047">
    <property type="entry name" value="RNI-like"/>
    <property type="match status" value="1"/>
</dbReference>
<name>A0A1E7FUY6_9STRA</name>
<protein>
    <recommendedName>
        <fullName evidence="3">L domain-like protein</fullName>
    </recommendedName>
</protein>
<evidence type="ECO:0000313" key="2">
    <source>
        <dbReference type="Proteomes" id="UP000095751"/>
    </source>
</evidence>
<accession>A0A1E7FUY6</accession>
<evidence type="ECO:0008006" key="3">
    <source>
        <dbReference type="Google" id="ProtNLM"/>
    </source>
</evidence>
<dbReference type="KEGG" id="fcy:FRACYDRAFT_232120"/>
<proteinExistence type="predicted"/>
<dbReference type="OrthoDB" id="10605049at2759"/>
<evidence type="ECO:0000313" key="1">
    <source>
        <dbReference type="EMBL" id="OEU21971.1"/>
    </source>
</evidence>
<organism evidence="1 2">
    <name type="scientific">Fragilariopsis cylindrus CCMP1102</name>
    <dbReference type="NCBI Taxonomy" id="635003"/>
    <lineage>
        <taxon>Eukaryota</taxon>
        <taxon>Sar</taxon>
        <taxon>Stramenopiles</taxon>
        <taxon>Ochrophyta</taxon>
        <taxon>Bacillariophyta</taxon>
        <taxon>Bacillariophyceae</taxon>
        <taxon>Bacillariophycidae</taxon>
        <taxon>Bacillariales</taxon>
        <taxon>Bacillariaceae</taxon>
        <taxon>Fragilariopsis</taxon>
    </lineage>
</organism>
<dbReference type="InParanoid" id="A0A1E7FUY6"/>
<reference evidence="1 2" key="1">
    <citation type="submission" date="2016-09" db="EMBL/GenBank/DDBJ databases">
        <title>Extensive genetic diversity and differential bi-allelic expression allows diatom success in the polar Southern Ocean.</title>
        <authorList>
            <consortium name="DOE Joint Genome Institute"/>
            <person name="Mock T."/>
            <person name="Otillar R.P."/>
            <person name="Strauss J."/>
            <person name="Dupont C."/>
            <person name="Frickenhaus S."/>
            <person name="Maumus F."/>
            <person name="Mcmullan M."/>
            <person name="Sanges R."/>
            <person name="Schmutz J."/>
            <person name="Toseland A."/>
            <person name="Valas R."/>
            <person name="Veluchamy A."/>
            <person name="Ward B.J."/>
            <person name="Allen A."/>
            <person name="Barry K."/>
            <person name="Falciatore A."/>
            <person name="Ferrante M."/>
            <person name="Fortunato A.E."/>
            <person name="Gloeckner G."/>
            <person name="Gruber A."/>
            <person name="Hipkin R."/>
            <person name="Janech M."/>
            <person name="Kroth P."/>
            <person name="Leese F."/>
            <person name="Lindquist E."/>
            <person name="Lyon B.R."/>
            <person name="Martin J."/>
            <person name="Mayer C."/>
            <person name="Parker M."/>
            <person name="Quesneville H."/>
            <person name="Raymond J."/>
            <person name="Uhlig C."/>
            <person name="Valentin K.U."/>
            <person name="Worden A.Z."/>
            <person name="Armbrust E.V."/>
            <person name="Bowler C."/>
            <person name="Green B."/>
            <person name="Moulton V."/>
            <person name="Van Oosterhout C."/>
            <person name="Grigoriev I."/>
        </authorList>
    </citation>
    <scope>NUCLEOTIDE SEQUENCE [LARGE SCALE GENOMIC DNA]</scope>
    <source>
        <strain evidence="1 2">CCMP1102</strain>
    </source>
</reference>
<dbReference type="Proteomes" id="UP000095751">
    <property type="component" value="Unassembled WGS sequence"/>
</dbReference>
<dbReference type="EMBL" id="KV784353">
    <property type="protein sequence ID" value="OEU21971.1"/>
    <property type="molecule type" value="Genomic_DNA"/>
</dbReference>
<gene>
    <name evidence="1" type="ORF">FRACYDRAFT_232120</name>
</gene>